<sequence length="424" mass="47979">MARVKDLWFKTVTDPNGAQKREQTARHGKGKRWLAIWTNLEGREQTKAFIKKTEAEKHGSMMEADKMRGNYIDPNGGKTRLAALVEGEEGWLASLTADPSTRQIYEIYWRVHIKPKFGQREIGSLRPSEIRAWVKQLEKRLAKSTANRVLAFLDQLLQSAVDDDLIAKNPCASKVVKKPKAEARKVVPWSMQRLQAVTEALAERYRILATLGAGLGLRQGEIFGLAVDDVDFDKGIVHIRQQLKMLDSKLLFGLPKHDRERTIPLPESVAQVLREYLGRFPAREVALPWEELDGELITLRLIITSRESKALNRNYINTYVWKPALVRAGVVTQADLDARVPGRRNQRNRKHGMHALRHMYASLLLDAGVSVKALAEYLGHMDPGYTLRVYTHLIAGTEGRAANVIDTAFRHEVPETGTEPEQHP</sequence>
<organism evidence="7 8">
    <name type="scientific">Nonomuraea thailandensis</name>
    <dbReference type="NCBI Taxonomy" id="1188745"/>
    <lineage>
        <taxon>Bacteria</taxon>
        <taxon>Bacillati</taxon>
        <taxon>Actinomycetota</taxon>
        <taxon>Actinomycetes</taxon>
        <taxon>Streptosporangiales</taxon>
        <taxon>Streptosporangiaceae</taxon>
        <taxon>Nonomuraea</taxon>
    </lineage>
</organism>
<protein>
    <submittedName>
        <fullName evidence="7">Integrase</fullName>
    </submittedName>
</protein>
<dbReference type="EMBL" id="JAMZEB010000002">
    <property type="protein sequence ID" value="MCP2359825.1"/>
    <property type="molecule type" value="Genomic_DNA"/>
</dbReference>
<comment type="similarity">
    <text evidence="1">Belongs to the 'phage' integrase family.</text>
</comment>
<dbReference type="PANTHER" id="PTHR30349:SF64">
    <property type="entry name" value="PROPHAGE INTEGRASE INTD-RELATED"/>
    <property type="match status" value="1"/>
</dbReference>
<keyword evidence="2 4" id="KW-0238">DNA-binding</keyword>
<evidence type="ECO:0000256" key="3">
    <source>
        <dbReference type="ARBA" id="ARBA00023172"/>
    </source>
</evidence>
<dbReference type="InterPro" id="IPR010998">
    <property type="entry name" value="Integrase_recombinase_N"/>
</dbReference>
<dbReference type="PROSITE" id="PS51898">
    <property type="entry name" value="TYR_RECOMBINASE"/>
    <property type="match status" value="1"/>
</dbReference>
<gene>
    <name evidence="7" type="ORF">HD597_006845</name>
</gene>
<dbReference type="GO" id="GO:0015074">
    <property type="term" value="P:DNA integration"/>
    <property type="evidence" value="ECO:0007669"/>
    <property type="project" value="InterPro"/>
</dbReference>
<dbReference type="AlphaFoldDB" id="A0A9X2GL70"/>
<dbReference type="Pfam" id="PF00589">
    <property type="entry name" value="Phage_integrase"/>
    <property type="match status" value="1"/>
</dbReference>
<dbReference type="SUPFAM" id="SSF56349">
    <property type="entry name" value="DNA breaking-rejoining enzymes"/>
    <property type="match status" value="1"/>
</dbReference>
<dbReference type="InterPro" id="IPR013762">
    <property type="entry name" value="Integrase-like_cat_sf"/>
</dbReference>
<keyword evidence="3" id="KW-0233">DNA recombination</keyword>
<dbReference type="Gene3D" id="1.10.443.10">
    <property type="entry name" value="Intergrase catalytic core"/>
    <property type="match status" value="1"/>
</dbReference>
<evidence type="ECO:0000256" key="4">
    <source>
        <dbReference type="PROSITE-ProRule" id="PRU01248"/>
    </source>
</evidence>
<dbReference type="Gene3D" id="1.10.150.130">
    <property type="match status" value="1"/>
</dbReference>
<evidence type="ECO:0000259" key="6">
    <source>
        <dbReference type="PROSITE" id="PS51900"/>
    </source>
</evidence>
<reference evidence="7" key="1">
    <citation type="submission" date="2022-06" db="EMBL/GenBank/DDBJ databases">
        <title>Sequencing the genomes of 1000 actinobacteria strains.</title>
        <authorList>
            <person name="Klenk H.-P."/>
        </authorList>
    </citation>
    <scope>NUCLEOTIDE SEQUENCE</scope>
    <source>
        <strain evidence="7">DSM 46694</strain>
    </source>
</reference>
<dbReference type="CDD" id="cd01189">
    <property type="entry name" value="INT_ICEBs1_C_like"/>
    <property type="match status" value="1"/>
</dbReference>
<dbReference type="InterPro" id="IPR053876">
    <property type="entry name" value="Phage_int_M"/>
</dbReference>
<dbReference type="PANTHER" id="PTHR30349">
    <property type="entry name" value="PHAGE INTEGRASE-RELATED"/>
    <property type="match status" value="1"/>
</dbReference>
<dbReference type="InterPro" id="IPR044068">
    <property type="entry name" value="CB"/>
</dbReference>
<accession>A0A9X2GL70</accession>
<dbReference type="RefSeq" id="WP_253747242.1">
    <property type="nucleotide sequence ID" value="NZ_BAABKA010000035.1"/>
</dbReference>
<evidence type="ECO:0000259" key="5">
    <source>
        <dbReference type="PROSITE" id="PS51898"/>
    </source>
</evidence>
<feature type="domain" description="Core-binding (CB)" evidence="6">
    <location>
        <begin position="82"/>
        <end position="161"/>
    </location>
</feature>
<name>A0A9X2GL70_9ACTN</name>
<keyword evidence="8" id="KW-1185">Reference proteome</keyword>
<feature type="domain" description="Tyr recombinase" evidence="5">
    <location>
        <begin position="184"/>
        <end position="406"/>
    </location>
</feature>
<dbReference type="InterPro" id="IPR050090">
    <property type="entry name" value="Tyrosine_recombinase_XerCD"/>
</dbReference>
<proteinExistence type="inferred from homology"/>
<dbReference type="PROSITE" id="PS51900">
    <property type="entry name" value="CB"/>
    <property type="match status" value="1"/>
</dbReference>
<dbReference type="InterPro" id="IPR002104">
    <property type="entry name" value="Integrase_catalytic"/>
</dbReference>
<dbReference type="GO" id="GO:0003677">
    <property type="term" value="F:DNA binding"/>
    <property type="evidence" value="ECO:0007669"/>
    <property type="project" value="UniProtKB-UniRule"/>
</dbReference>
<evidence type="ECO:0000256" key="2">
    <source>
        <dbReference type="ARBA" id="ARBA00023125"/>
    </source>
</evidence>
<dbReference type="Proteomes" id="UP001139648">
    <property type="component" value="Unassembled WGS sequence"/>
</dbReference>
<comment type="caution">
    <text evidence="7">The sequence shown here is derived from an EMBL/GenBank/DDBJ whole genome shotgun (WGS) entry which is preliminary data.</text>
</comment>
<evidence type="ECO:0000256" key="1">
    <source>
        <dbReference type="ARBA" id="ARBA00008857"/>
    </source>
</evidence>
<evidence type="ECO:0000313" key="8">
    <source>
        <dbReference type="Proteomes" id="UP001139648"/>
    </source>
</evidence>
<evidence type="ECO:0000313" key="7">
    <source>
        <dbReference type="EMBL" id="MCP2359825.1"/>
    </source>
</evidence>
<dbReference type="Pfam" id="PF22022">
    <property type="entry name" value="Phage_int_M"/>
    <property type="match status" value="1"/>
</dbReference>
<dbReference type="GO" id="GO:0006310">
    <property type="term" value="P:DNA recombination"/>
    <property type="evidence" value="ECO:0007669"/>
    <property type="project" value="UniProtKB-KW"/>
</dbReference>
<dbReference type="InterPro" id="IPR011010">
    <property type="entry name" value="DNA_brk_join_enz"/>
</dbReference>